<dbReference type="PATRIC" id="fig|1454003.3.peg.1495"/>
<accession>A0A011PVH3</accession>
<evidence type="ECO:0000313" key="2">
    <source>
        <dbReference type="EMBL" id="EXI80840.1"/>
    </source>
</evidence>
<reference evidence="2 3" key="1">
    <citation type="submission" date="2014-02" db="EMBL/GenBank/DDBJ databases">
        <title>Expanding our view of genomic diversity in Candidatus Accumulibacter clades.</title>
        <authorList>
            <person name="Skennerton C.T."/>
            <person name="Barr J.J."/>
            <person name="Slater F.R."/>
            <person name="Bond P.L."/>
            <person name="Tyson G.W."/>
        </authorList>
    </citation>
    <scope>NUCLEOTIDE SEQUENCE [LARGE SCALE GENOMIC DNA]</scope>
    <source>
        <strain evidence="3">BA-92</strain>
    </source>
</reference>
<dbReference type="InterPro" id="IPR029060">
    <property type="entry name" value="PIN-like_dom_sf"/>
</dbReference>
<dbReference type="EMBL" id="JEMX01000028">
    <property type="protein sequence ID" value="EXI80840.1"/>
    <property type="molecule type" value="Genomic_DNA"/>
</dbReference>
<sequence>MRLVTDTNVVVSGLLWLGNPGRLLEAAALGQVTLYTSPALVAELSATLSTPKLSRPIVRSGLSLGDLLERYLDVAIVVQPVAVPRVVPGDADDDEVLACALAANADLIVSGDKHLLNLGAEHQGVRIVTPSEAVRLIDK</sequence>
<evidence type="ECO:0000259" key="1">
    <source>
        <dbReference type="SMART" id="SM00670"/>
    </source>
</evidence>
<evidence type="ECO:0000313" key="3">
    <source>
        <dbReference type="Proteomes" id="UP000021816"/>
    </source>
</evidence>
<dbReference type="InterPro" id="IPR002850">
    <property type="entry name" value="PIN_toxin-like"/>
</dbReference>
<dbReference type="PANTHER" id="PTHR34610">
    <property type="entry name" value="SSL7007 PROTEIN"/>
    <property type="match status" value="1"/>
</dbReference>
<proteinExistence type="predicted"/>
<gene>
    <name evidence="2" type="ORF">AW10_01453</name>
</gene>
<dbReference type="InterPro" id="IPR002716">
    <property type="entry name" value="PIN_dom"/>
</dbReference>
<dbReference type="STRING" id="1454003.AW10_01453"/>
<comment type="caution">
    <text evidence="2">The sequence shown here is derived from an EMBL/GenBank/DDBJ whole genome shotgun (WGS) entry which is preliminary data.</text>
</comment>
<organism evidence="2 3">
    <name type="scientific">Candidatus Accumulibacter appositus</name>
    <dbReference type="NCBI Taxonomy" id="1454003"/>
    <lineage>
        <taxon>Bacteria</taxon>
        <taxon>Pseudomonadati</taxon>
        <taxon>Pseudomonadota</taxon>
        <taxon>Betaproteobacteria</taxon>
        <taxon>Candidatus Accumulibacter</taxon>
    </lineage>
</organism>
<dbReference type="SMART" id="SM00670">
    <property type="entry name" value="PINc"/>
    <property type="match status" value="1"/>
</dbReference>
<dbReference type="PANTHER" id="PTHR34610:SF3">
    <property type="entry name" value="SSL7007 PROTEIN"/>
    <property type="match status" value="1"/>
</dbReference>
<protein>
    <submittedName>
        <fullName evidence="2">Putative toxin-antitoxin system toxin component, PIN family</fullName>
    </submittedName>
</protein>
<name>A0A011PVH3_9PROT</name>
<feature type="domain" description="PIN" evidence="1">
    <location>
        <begin position="1"/>
        <end position="117"/>
    </location>
</feature>
<dbReference type="AlphaFoldDB" id="A0A011PVH3"/>
<dbReference type="SUPFAM" id="SSF88723">
    <property type="entry name" value="PIN domain-like"/>
    <property type="match status" value="1"/>
</dbReference>
<dbReference type="Proteomes" id="UP000021816">
    <property type="component" value="Unassembled WGS sequence"/>
</dbReference>
<dbReference type="NCBIfam" id="TIGR00305">
    <property type="entry name" value="putative toxin-antitoxin system toxin component, PIN family"/>
    <property type="match status" value="1"/>
</dbReference>
<dbReference type="Pfam" id="PF13470">
    <property type="entry name" value="PIN_3"/>
    <property type="match status" value="1"/>
</dbReference>